<proteinExistence type="predicted"/>
<reference evidence="2 3" key="1">
    <citation type="submission" date="2018-12" db="EMBL/GenBank/DDBJ databases">
        <title>Glycomyces sp. YIM 121974 draft genome.</title>
        <authorList>
            <person name="Li Q."/>
        </authorList>
    </citation>
    <scope>NUCLEOTIDE SEQUENCE [LARGE SCALE GENOMIC DNA]</scope>
    <source>
        <strain evidence="2 3">YIM 121974</strain>
    </source>
</reference>
<dbReference type="Proteomes" id="UP000277256">
    <property type="component" value="Unassembled WGS sequence"/>
</dbReference>
<sequence>MDGAETPAGPAAARPRAPAPVAVAVALLWLLVAGLAWMTAVSAALTAFQVSTLAPDPLRLLAFLEPLVFLGSAAAVGLLAVKLWTGRDWARRVVLLLCAVVLVTALLTGVALNVGAGMAGAAVFALLLVLVVAAPTQRWCDRDAPRHSPRIGDRAEPPFLVVAELVLLWAVVVLALWFSAQALRASGLGMAPPWAAPALLAAALVHGALNLALTRRREWGRIGTAGLAVAYGLALLAAAGVLLAQGGSWLLPLVLSLVPAAFAWALLGGDSKSWCGG</sequence>
<dbReference type="RefSeq" id="WP_125247779.1">
    <property type="nucleotide sequence ID" value="NZ_RSEB01000003.1"/>
</dbReference>
<feature type="transmembrane region" description="Helical" evidence="1">
    <location>
        <begin position="249"/>
        <end position="267"/>
    </location>
</feature>
<name>A0A426UXL9_9ACTN</name>
<feature type="transmembrane region" description="Helical" evidence="1">
    <location>
        <begin position="21"/>
        <end position="48"/>
    </location>
</feature>
<evidence type="ECO:0000313" key="3">
    <source>
        <dbReference type="Proteomes" id="UP000277256"/>
    </source>
</evidence>
<protein>
    <submittedName>
        <fullName evidence="2">Uncharacterized protein</fullName>
    </submittedName>
</protein>
<evidence type="ECO:0000256" key="1">
    <source>
        <dbReference type="SAM" id="Phobius"/>
    </source>
</evidence>
<comment type="caution">
    <text evidence="2">The sequence shown here is derived from an EMBL/GenBank/DDBJ whole genome shotgun (WGS) entry which is preliminary data.</text>
</comment>
<keyword evidence="1" id="KW-0472">Membrane</keyword>
<feature type="transmembrane region" description="Helical" evidence="1">
    <location>
        <begin position="93"/>
        <end position="112"/>
    </location>
</feature>
<feature type="transmembrane region" description="Helical" evidence="1">
    <location>
        <begin position="157"/>
        <end position="179"/>
    </location>
</feature>
<feature type="transmembrane region" description="Helical" evidence="1">
    <location>
        <begin position="118"/>
        <end position="136"/>
    </location>
</feature>
<dbReference type="AlphaFoldDB" id="A0A426UXL9"/>
<keyword evidence="1" id="KW-1133">Transmembrane helix</keyword>
<accession>A0A426UXL9</accession>
<keyword evidence="1" id="KW-0812">Transmembrane</keyword>
<gene>
    <name evidence="2" type="ORF">EIW28_11085</name>
</gene>
<feature type="transmembrane region" description="Helical" evidence="1">
    <location>
        <begin position="60"/>
        <end position="81"/>
    </location>
</feature>
<feature type="transmembrane region" description="Helical" evidence="1">
    <location>
        <begin position="194"/>
        <end position="213"/>
    </location>
</feature>
<keyword evidence="3" id="KW-1185">Reference proteome</keyword>
<feature type="transmembrane region" description="Helical" evidence="1">
    <location>
        <begin position="225"/>
        <end position="243"/>
    </location>
</feature>
<dbReference type="EMBL" id="RSEB01000003">
    <property type="protein sequence ID" value="RRR99265.1"/>
    <property type="molecule type" value="Genomic_DNA"/>
</dbReference>
<evidence type="ECO:0000313" key="2">
    <source>
        <dbReference type="EMBL" id="RRR99265.1"/>
    </source>
</evidence>
<organism evidence="2 3">
    <name type="scientific">Glycomyces terrestris</name>
    <dbReference type="NCBI Taxonomy" id="2493553"/>
    <lineage>
        <taxon>Bacteria</taxon>
        <taxon>Bacillati</taxon>
        <taxon>Actinomycetota</taxon>
        <taxon>Actinomycetes</taxon>
        <taxon>Glycomycetales</taxon>
        <taxon>Glycomycetaceae</taxon>
        <taxon>Glycomyces</taxon>
    </lineage>
</organism>